<dbReference type="SUPFAM" id="SSF90123">
    <property type="entry name" value="ABC transporter transmembrane region"/>
    <property type="match status" value="1"/>
</dbReference>
<feature type="domain" description="ABC transmembrane type-1" evidence="7">
    <location>
        <begin position="21"/>
        <end position="191"/>
    </location>
</feature>
<reference evidence="8 9" key="1">
    <citation type="submission" date="2016-07" db="EMBL/GenBank/DDBJ databases">
        <title>Draft Genome Sequence of Methylobrevis pamukkalensis PK2.</title>
        <authorList>
            <person name="Vasilenko O.V."/>
            <person name="Doronina N.V."/>
            <person name="Shmareva M.N."/>
            <person name="Tarlachkov S.V."/>
            <person name="Mustakhimov I."/>
            <person name="Trotsenko Y.A."/>
        </authorList>
    </citation>
    <scope>NUCLEOTIDE SEQUENCE [LARGE SCALE GENOMIC DNA]</scope>
    <source>
        <strain evidence="8 9">PK2</strain>
    </source>
</reference>
<protein>
    <submittedName>
        <fullName evidence="8">Cysteine/glutathione ABC transporter membrane/ATP-binding component</fullName>
    </submittedName>
</protein>
<dbReference type="InterPro" id="IPR036640">
    <property type="entry name" value="ABC1_TM_sf"/>
</dbReference>
<keyword evidence="3 6" id="KW-1133">Transmembrane helix</keyword>
<evidence type="ECO:0000256" key="6">
    <source>
        <dbReference type="SAM" id="Phobius"/>
    </source>
</evidence>
<keyword evidence="9" id="KW-1185">Reference proteome</keyword>
<dbReference type="AlphaFoldDB" id="A0A1E3H6H0"/>
<dbReference type="GO" id="GO:0005524">
    <property type="term" value="F:ATP binding"/>
    <property type="evidence" value="ECO:0007669"/>
    <property type="project" value="UniProtKB-KW"/>
</dbReference>
<name>A0A1E3H6H0_9HYPH</name>
<dbReference type="PROSITE" id="PS50929">
    <property type="entry name" value="ABC_TM1F"/>
    <property type="match status" value="1"/>
</dbReference>
<evidence type="ECO:0000256" key="4">
    <source>
        <dbReference type="ARBA" id="ARBA00023136"/>
    </source>
</evidence>
<comment type="subcellular location">
    <subcellularLocation>
        <location evidence="1">Cell membrane</location>
        <topology evidence="1">Multi-pass membrane protein</topology>
    </subcellularLocation>
</comment>
<sequence>MRDIAHILAFFLRAEGRRLTLGVMLLAATLAAGAGLLAVSGWLIAGAGLAGLGLIVFDTMRPSAGIRFFAIFRTVARYLERLANHDATLRILAVLRVAAFRGIAARPTGLRQAHLLARLSSDVDALDGLTIRLAGPLVAGLAVAIGGILLLATVSWTLAAVIALPAIAGGLLLPLMIGLSARRDMRRRIARWTPCGCGSSISTEAARNWRWPAGSARRPTPSSGLRAGRPGWRRGSPAGKRQSVSVRGFRRIWRSALPRWRAPGWSRPARSARRSMSPWSLPPLPRWRWPGRSGPARSISAASSWPRAGWRR</sequence>
<dbReference type="Gene3D" id="1.20.1560.10">
    <property type="entry name" value="ABC transporter type 1, transmembrane domain"/>
    <property type="match status" value="1"/>
</dbReference>
<keyword evidence="2 6" id="KW-0812">Transmembrane</keyword>
<evidence type="ECO:0000256" key="1">
    <source>
        <dbReference type="ARBA" id="ARBA00004651"/>
    </source>
</evidence>
<evidence type="ECO:0000313" key="9">
    <source>
        <dbReference type="Proteomes" id="UP000094622"/>
    </source>
</evidence>
<evidence type="ECO:0000256" key="2">
    <source>
        <dbReference type="ARBA" id="ARBA00022692"/>
    </source>
</evidence>
<keyword evidence="8" id="KW-0547">Nucleotide-binding</keyword>
<dbReference type="RefSeq" id="WP_083255466.1">
    <property type="nucleotide sequence ID" value="NZ_MCRJ01000011.1"/>
</dbReference>
<feature type="transmembrane region" description="Helical" evidence="6">
    <location>
        <begin position="133"/>
        <end position="152"/>
    </location>
</feature>
<dbReference type="EMBL" id="MCRJ01000011">
    <property type="protein sequence ID" value="ODN71912.1"/>
    <property type="molecule type" value="Genomic_DNA"/>
</dbReference>
<feature type="transmembrane region" description="Helical" evidence="6">
    <location>
        <begin position="26"/>
        <end position="57"/>
    </location>
</feature>
<accession>A0A1E3H6H0</accession>
<evidence type="ECO:0000256" key="3">
    <source>
        <dbReference type="ARBA" id="ARBA00022989"/>
    </source>
</evidence>
<gene>
    <name evidence="8" type="ORF">A6302_00744</name>
</gene>
<evidence type="ECO:0000259" key="7">
    <source>
        <dbReference type="PROSITE" id="PS50929"/>
    </source>
</evidence>
<comment type="caution">
    <text evidence="8">The sequence shown here is derived from an EMBL/GenBank/DDBJ whole genome shotgun (WGS) entry which is preliminary data.</text>
</comment>
<feature type="region of interest" description="Disordered" evidence="5">
    <location>
        <begin position="288"/>
        <end position="312"/>
    </location>
</feature>
<keyword evidence="8" id="KW-0067">ATP-binding</keyword>
<dbReference type="GO" id="GO:0005886">
    <property type="term" value="C:plasma membrane"/>
    <property type="evidence" value="ECO:0007669"/>
    <property type="project" value="UniProtKB-SubCell"/>
</dbReference>
<dbReference type="Proteomes" id="UP000094622">
    <property type="component" value="Unassembled WGS sequence"/>
</dbReference>
<dbReference type="GO" id="GO:0140359">
    <property type="term" value="F:ABC-type transporter activity"/>
    <property type="evidence" value="ECO:0007669"/>
    <property type="project" value="InterPro"/>
</dbReference>
<proteinExistence type="predicted"/>
<feature type="region of interest" description="Disordered" evidence="5">
    <location>
        <begin position="212"/>
        <end position="243"/>
    </location>
</feature>
<keyword evidence="4 6" id="KW-0472">Membrane</keyword>
<feature type="transmembrane region" description="Helical" evidence="6">
    <location>
        <begin position="158"/>
        <end position="181"/>
    </location>
</feature>
<evidence type="ECO:0000313" key="8">
    <source>
        <dbReference type="EMBL" id="ODN71912.1"/>
    </source>
</evidence>
<evidence type="ECO:0000256" key="5">
    <source>
        <dbReference type="SAM" id="MobiDB-lite"/>
    </source>
</evidence>
<dbReference type="OrthoDB" id="5288404at2"/>
<dbReference type="InterPro" id="IPR011527">
    <property type="entry name" value="ABC1_TM_dom"/>
</dbReference>
<organism evidence="8 9">
    <name type="scientific">Methylobrevis pamukkalensis</name>
    <dbReference type="NCBI Taxonomy" id="1439726"/>
    <lineage>
        <taxon>Bacteria</taxon>
        <taxon>Pseudomonadati</taxon>
        <taxon>Pseudomonadota</taxon>
        <taxon>Alphaproteobacteria</taxon>
        <taxon>Hyphomicrobiales</taxon>
        <taxon>Pleomorphomonadaceae</taxon>
        <taxon>Methylobrevis</taxon>
    </lineage>
</organism>